<feature type="region of interest" description="Disordered" evidence="1">
    <location>
        <begin position="22"/>
        <end position="131"/>
    </location>
</feature>
<dbReference type="OrthoDB" id="302223at2759"/>
<evidence type="ECO:0000313" key="2">
    <source>
        <dbReference type="EMBL" id="CAD8175358.1"/>
    </source>
</evidence>
<organism evidence="2 3">
    <name type="scientific">Paramecium octaurelia</name>
    <dbReference type="NCBI Taxonomy" id="43137"/>
    <lineage>
        <taxon>Eukaryota</taxon>
        <taxon>Sar</taxon>
        <taxon>Alveolata</taxon>
        <taxon>Ciliophora</taxon>
        <taxon>Intramacronucleata</taxon>
        <taxon>Oligohymenophorea</taxon>
        <taxon>Peniculida</taxon>
        <taxon>Parameciidae</taxon>
        <taxon>Paramecium</taxon>
    </lineage>
</organism>
<dbReference type="EMBL" id="CAJJDP010000064">
    <property type="protein sequence ID" value="CAD8175358.1"/>
    <property type="molecule type" value="Genomic_DNA"/>
</dbReference>
<comment type="caution">
    <text evidence="2">The sequence shown here is derived from an EMBL/GenBank/DDBJ whole genome shotgun (WGS) entry which is preliminary data.</text>
</comment>
<keyword evidence="3" id="KW-1185">Reference proteome</keyword>
<protein>
    <submittedName>
        <fullName evidence="2">Uncharacterized protein</fullName>
    </submittedName>
</protein>
<dbReference type="AlphaFoldDB" id="A0A8S1VCP3"/>
<feature type="compositionally biased region" description="Low complexity" evidence="1">
    <location>
        <begin position="111"/>
        <end position="120"/>
    </location>
</feature>
<evidence type="ECO:0000256" key="1">
    <source>
        <dbReference type="SAM" id="MobiDB-lite"/>
    </source>
</evidence>
<feature type="compositionally biased region" description="Polar residues" evidence="1">
    <location>
        <begin position="68"/>
        <end position="77"/>
    </location>
</feature>
<accession>A0A8S1VCP3</accession>
<name>A0A8S1VCP3_PAROT</name>
<feature type="compositionally biased region" description="Basic and acidic residues" evidence="1">
    <location>
        <begin position="79"/>
        <end position="110"/>
    </location>
</feature>
<feature type="compositionally biased region" description="Basic and acidic residues" evidence="1">
    <location>
        <begin position="43"/>
        <end position="67"/>
    </location>
</feature>
<gene>
    <name evidence="2" type="ORF">POCTA_138.1.T0650168</name>
</gene>
<dbReference type="OMA" id="FLHAMEC"/>
<evidence type="ECO:0000313" key="3">
    <source>
        <dbReference type="Proteomes" id="UP000683925"/>
    </source>
</evidence>
<sequence>MIRLKNIIGSAIHIQTSFFRFSNQTPQPPSDQPFKKVLFSGKSADKQKKQNQKSEQRQQNQQKKDLNESQQSEQSAPQKKYERHFDRQQFHKQKFDDPRPNRNERDRRSPEQQQQQQQQQETPKKTGILFGNKTREHKQQLGRFVSKRNFNQILKKKQETEKQSEKIFIDQLNEAQNIKNVHERNTILIDIYASQSKWDKVKEIFKSEKQFNSGVYSAYINQIASHSVDLSDYELLKNILNQVGDKVHTLKPEAFQSLYFMIFNLDLFPNEKAIELEYLIDIVTTHHLAPQFDLTYFQTLFDEQSLESEKTSHLLVIKVFNRYFERHAQQNKGKSIVDLPNLHVAFALAVKSTIFYNTNDAQNFLTHLKALQQLAENNVKLDDLVRYAQYISIQENSFVQLLELFKGIRNPTFIFLFEQSLKKLDAHGKEIRAIDKEQLEKLYFEKAENLPVRQAELFGLFADRFQYPEFLVEIFSNHKQNKQNEYSSFLYQKAIGVLIDLSGGKNVSNAVLTLMQEANSFKVPLSKVNYQINQIKAHIKEGQYQLAYNLFTQNVIDDIILQFQKEKIRRFLYKYVQKIHMGTKFRLRSNMKTYLRKIKHVDDFIKSLSDKQLFDFYKEERSDNFLLESLTEQEDIFEFNKQIAYREAFNQIKTQVAHGIFDYQKLLQPVTESEQILREVFDNYEYYVKLEKKLLFDERKKKRINSVIDQLRTRPGQRRTYEQTLTEIEGLFKKSTIEYGLMRNDLIEFPEVEQIQQMQIKMKKELTKLGLPVEKYKANIITFQPFQPQQMNSQQEQEEIEQIPNEVLKKDGETTKQKGKSQKTASFKNVDKIIDDHLAKARDDQKNLRHIEKWKKYLKIMQQGLKFKHKMYSDKNFFKKIIRLKYQHGTTDESMRELVNLKLKLKNIRRRKRWFIRNRLKEKPSKLSVFINGSVSLGDFQFMKYIYYNAYTQYDEYINVPPSNYQSEIWDLLAWGVQNQEPMAVKLAELYSHTCGAKMPEYLAKLVANFYKFEVGDTNSQVRQRWIQSMEIVNDISTNRVYSHTNDEAFVSQQDIEFLHAMECKQEYKGVCRALLNTTHSYRKFVRYGVSAKELLV</sequence>
<proteinExistence type="predicted"/>
<reference evidence="2" key="1">
    <citation type="submission" date="2021-01" db="EMBL/GenBank/DDBJ databases">
        <authorList>
            <consortium name="Genoscope - CEA"/>
            <person name="William W."/>
        </authorList>
    </citation>
    <scope>NUCLEOTIDE SEQUENCE</scope>
</reference>
<dbReference type="Proteomes" id="UP000683925">
    <property type="component" value="Unassembled WGS sequence"/>
</dbReference>